<gene>
    <name evidence="1" type="ORF">MPEBLZ_00967</name>
</gene>
<organism evidence="1 2">
    <name type="scientific">Candidatus Methanoperedens nitratireducens</name>
    <dbReference type="NCBI Taxonomy" id="1392998"/>
    <lineage>
        <taxon>Archaea</taxon>
        <taxon>Methanobacteriati</taxon>
        <taxon>Methanobacteriota</taxon>
        <taxon>Stenosarchaea group</taxon>
        <taxon>Methanomicrobia</taxon>
        <taxon>Methanosarcinales</taxon>
        <taxon>ANME-2 cluster</taxon>
        <taxon>Candidatus Methanoperedentaceae</taxon>
        <taxon>Candidatus Methanoperedens</taxon>
    </lineage>
</organism>
<accession>A0A0N8KRB3</accession>
<proteinExistence type="predicted"/>
<dbReference type="Proteomes" id="UP000050360">
    <property type="component" value="Unassembled WGS sequence"/>
</dbReference>
<protein>
    <submittedName>
        <fullName evidence="1">Uncharacterized protein</fullName>
    </submittedName>
</protein>
<dbReference type="EMBL" id="LKCM01000083">
    <property type="protein sequence ID" value="KPQ44458.1"/>
    <property type="molecule type" value="Genomic_DNA"/>
</dbReference>
<evidence type="ECO:0000313" key="2">
    <source>
        <dbReference type="Proteomes" id="UP000050360"/>
    </source>
</evidence>
<dbReference type="AlphaFoldDB" id="A0A0N8KRB3"/>
<evidence type="ECO:0000313" key="1">
    <source>
        <dbReference type="EMBL" id="KPQ44458.1"/>
    </source>
</evidence>
<sequence length="75" mass="8971">MDFVCELLKEKSSLFKLRKFFNPDNVPCRFILVIECREKDMVESLENYFLRLYPGNVDISLLNEHESEIDKMKPI</sequence>
<comment type="caution">
    <text evidence="1">The sequence shown here is derived from an EMBL/GenBank/DDBJ whole genome shotgun (WGS) entry which is preliminary data.</text>
</comment>
<reference evidence="1 2" key="1">
    <citation type="submission" date="2015-09" db="EMBL/GenBank/DDBJ databases">
        <title>A metagenomics-based metabolic model of nitrate-dependent anaerobic oxidation of methane by Methanoperedens-like archaea.</title>
        <authorList>
            <person name="Arshad A."/>
            <person name="Speth D.R."/>
            <person name="De Graaf R.M."/>
            <person name="Op Den Camp H.J."/>
            <person name="Jetten M.S."/>
            <person name="Welte C.U."/>
        </authorList>
    </citation>
    <scope>NUCLEOTIDE SEQUENCE [LARGE SCALE GENOMIC DNA]</scope>
</reference>
<name>A0A0N8KRB3_9EURY</name>